<dbReference type="InterPro" id="IPR002547">
    <property type="entry name" value="tRNA-bd_dom"/>
</dbReference>
<evidence type="ECO:0000256" key="5">
    <source>
        <dbReference type="ARBA" id="ARBA00022555"/>
    </source>
</evidence>
<keyword evidence="13 15" id="KW-0030">Aminoacyl-tRNA synthetase</keyword>
<keyword evidence="4 15" id="KW-0963">Cytoplasm</keyword>
<dbReference type="PANTHER" id="PTHR10947">
    <property type="entry name" value="PHENYLALANYL-TRNA SYNTHETASE BETA CHAIN AND LEUCINE-RICH REPEAT-CONTAINING PROTEIN 47"/>
    <property type="match status" value="1"/>
</dbReference>
<evidence type="ECO:0000256" key="6">
    <source>
        <dbReference type="ARBA" id="ARBA00022598"/>
    </source>
</evidence>
<dbReference type="FunFam" id="2.40.50.140:FF:000045">
    <property type="entry name" value="Phenylalanine--tRNA ligase beta subunit"/>
    <property type="match status" value="1"/>
</dbReference>
<evidence type="ECO:0000259" key="17">
    <source>
        <dbReference type="PROSITE" id="PS50886"/>
    </source>
</evidence>
<feature type="domain" description="B5" evidence="19">
    <location>
        <begin position="417"/>
        <end position="493"/>
    </location>
</feature>
<comment type="caution">
    <text evidence="20">The sequence shown here is derived from an EMBL/GenBank/DDBJ whole genome shotgun (WGS) entry which is preliminary data.</text>
</comment>
<dbReference type="GO" id="GO:0006432">
    <property type="term" value="P:phenylalanyl-tRNA aminoacylation"/>
    <property type="evidence" value="ECO:0007669"/>
    <property type="project" value="UniProtKB-UniRule"/>
</dbReference>
<dbReference type="Gene3D" id="2.40.50.140">
    <property type="entry name" value="Nucleic acid-binding proteins"/>
    <property type="match status" value="1"/>
</dbReference>
<dbReference type="PROSITE" id="PS50886">
    <property type="entry name" value="TRBD"/>
    <property type="match status" value="1"/>
</dbReference>
<dbReference type="InterPro" id="IPR005121">
    <property type="entry name" value="Fdx_antiC-bd"/>
</dbReference>
<keyword evidence="11 16" id="KW-0694">RNA-binding</keyword>
<dbReference type="InterPro" id="IPR005146">
    <property type="entry name" value="B3/B4_tRNA-bd"/>
</dbReference>
<dbReference type="Pfam" id="PF17759">
    <property type="entry name" value="tRNA_synthFbeta"/>
    <property type="match status" value="1"/>
</dbReference>
<evidence type="ECO:0000256" key="13">
    <source>
        <dbReference type="ARBA" id="ARBA00023146"/>
    </source>
</evidence>
<reference evidence="20 21" key="1">
    <citation type="submission" date="2015-12" db="EMBL/GenBank/DDBJ databases">
        <title>Draft Genome Sequence of Olsenella scatoligenes SK9K4T; a Producer of 3-Methylindole- (skatole) and 4-Methylphenol- (p-cresol) Isolated from Pig Feces.</title>
        <authorList>
            <person name="Li X."/>
            <person name="Borg B."/>
            <person name="Canibe N."/>
        </authorList>
    </citation>
    <scope>NUCLEOTIDE SEQUENCE [LARGE SCALE GENOMIC DNA]</scope>
    <source>
        <strain evidence="20 21">SK9K4</strain>
    </source>
</reference>
<keyword evidence="6 15" id="KW-0436">Ligase</keyword>
<evidence type="ECO:0000313" key="21">
    <source>
        <dbReference type="Proteomes" id="UP000054078"/>
    </source>
</evidence>
<evidence type="ECO:0000256" key="3">
    <source>
        <dbReference type="ARBA" id="ARBA00011209"/>
    </source>
</evidence>
<dbReference type="Gene3D" id="3.50.40.10">
    <property type="entry name" value="Phenylalanyl-trna Synthetase, Chain B, domain 3"/>
    <property type="match status" value="1"/>
</dbReference>
<comment type="catalytic activity">
    <reaction evidence="14 15">
        <text>tRNA(Phe) + L-phenylalanine + ATP = L-phenylalanyl-tRNA(Phe) + AMP + diphosphate + H(+)</text>
        <dbReference type="Rhea" id="RHEA:19413"/>
        <dbReference type="Rhea" id="RHEA-COMP:9668"/>
        <dbReference type="Rhea" id="RHEA-COMP:9699"/>
        <dbReference type="ChEBI" id="CHEBI:15378"/>
        <dbReference type="ChEBI" id="CHEBI:30616"/>
        <dbReference type="ChEBI" id="CHEBI:33019"/>
        <dbReference type="ChEBI" id="CHEBI:58095"/>
        <dbReference type="ChEBI" id="CHEBI:78442"/>
        <dbReference type="ChEBI" id="CHEBI:78531"/>
        <dbReference type="ChEBI" id="CHEBI:456215"/>
        <dbReference type="EC" id="6.1.1.20"/>
    </reaction>
</comment>
<evidence type="ECO:0000256" key="1">
    <source>
        <dbReference type="ARBA" id="ARBA00004496"/>
    </source>
</evidence>
<dbReference type="Gene3D" id="3.30.930.10">
    <property type="entry name" value="Bira Bifunctional Protein, Domain 2"/>
    <property type="match status" value="1"/>
</dbReference>
<sequence>MRVSYEWLKDMVDVPEDPKDLVNEYIRTGTEVEGVERVGADLDHVYTAQVVSKKPHPDSDHMWLCQVSVGDKNVDENGNPVPLQIVCGAQNFNEGDHIVTAMIGAVLPGDVKIKKSKLRGVESFGMNCSERELGLGNDHDGIIILPPDAPVGMLYTDYLGSSDTVIDCEITPNRPDCLSMVGMAVETSAVLDEGTHITLPSIKEEKGPDAHDLVDVQIDDAEFCPRYTARVVRNVKIGPSPEWLARRVIAAGSRPINNVVDVTNYVMYLTGQPLHAFDLGKLQKREDGKRHVVVRAARDGELLTTLDEKERTLTPDMCVITDGGETPIALAGVMGGLNSEIDETTTDVLLESATFSAGHISRTSRNLDLMSEASIRYERQVDGAGCADVSNIAAALFEECCSAEVCPGIVDVYPGPVPAPVITMRPARVRALAGADIPDDFMAARLKRLGCKVEPAENGAYTVTAPTNRPDLTREVDLIEEVVRLWGEGDITPTLPAARNHAGGLTVDQQRIRKIGRTLRACGLSETTTYCFADANDLSKLGMSEEGRGIPVKIINPLVADQAEMRRSILPGLLRSVAYNLDHGVDAVALYEIGRVFFGHENKSQPDEPSFVCGVLSGHRDDEWCQKFEDYDFFDAKGVVEQLLSALRVTKVRFKAADPQTYGWLQPGRAAEVYGNKGELMGWVGNVHPKALKAFGVDAPVVAFELSVESLLRLAHRELPYVDVPTLPGVSVDLAIVVDESVTCEQLEQRIKSAGGKLLSDVRLFDVYRDPVRVGMGKKSMAFSLTYRSADHTLTSEEVDRAHKKLVDKVCRATGGEVRG</sequence>
<evidence type="ECO:0000256" key="4">
    <source>
        <dbReference type="ARBA" id="ARBA00022490"/>
    </source>
</evidence>
<keyword evidence="21" id="KW-1185">Reference proteome</keyword>
<dbReference type="CDD" id="cd00769">
    <property type="entry name" value="PheRS_beta_core"/>
    <property type="match status" value="1"/>
</dbReference>
<gene>
    <name evidence="15" type="primary">pheT</name>
    <name evidence="20" type="ORF">AUL39_02765</name>
</gene>
<proteinExistence type="inferred from homology"/>
<feature type="binding site" evidence="15">
    <location>
        <position position="477"/>
    </location>
    <ligand>
        <name>Mg(2+)</name>
        <dbReference type="ChEBI" id="CHEBI:18420"/>
        <note>shared with alpha subunit</note>
    </ligand>
</feature>
<dbReference type="InterPro" id="IPR012340">
    <property type="entry name" value="NA-bd_OB-fold"/>
</dbReference>
<evidence type="ECO:0000256" key="14">
    <source>
        <dbReference type="ARBA" id="ARBA00049255"/>
    </source>
</evidence>
<feature type="binding site" evidence="15">
    <location>
        <position position="481"/>
    </location>
    <ligand>
        <name>Mg(2+)</name>
        <dbReference type="ChEBI" id="CHEBI:18420"/>
        <note>shared with alpha subunit</note>
    </ligand>
</feature>
<feature type="binding site" evidence="15">
    <location>
        <position position="480"/>
    </location>
    <ligand>
        <name>Mg(2+)</name>
        <dbReference type="ChEBI" id="CHEBI:18420"/>
        <note>shared with alpha subunit</note>
    </ligand>
</feature>
<dbReference type="OrthoDB" id="9805455at2"/>
<dbReference type="InterPro" id="IPR020825">
    <property type="entry name" value="Phe-tRNA_synthase-like_B3/B4"/>
</dbReference>
<evidence type="ECO:0000256" key="12">
    <source>
        <dbReference type="ARBA" id="ARBA00022917"/>
    </source>
</evidence>
<dbReference type="NCBIfam" id="TIGR00472">
    <property type="entry name" value="pheT_bact"/>
    <property type="match status" value="1"/>
</dbReference>
<comment type="cofactor">
    <cofactor evidence="15">
        <name>Mg(2+)</name>
        <dbReference type="ChEBI" id="CHEBI:18420"/>
    </cofactor>
    <text evidence="15">Binds 2 magnesium ions per tetramer.</text>
</comment>
<dbReference type="PANTHER" id="PTHR10947:SF0">
    <property type="entry name" value="PHENYLALANINE--TRNA LIGASE BETA SUBUNIT"/>
    <property type="match status" value="1"/>
</dbReference>
<feature type="domain" description="FDX-ACB" evidence="18">
    <location>
        <begin position="725"/>
        <end position="819"/>
    </location>
</feature>
<comment type="similarity">
    <text evidence="2 15">Belongs to the phenylalanyl-tRNA synthetase beta subunit family. Type 1 subfamily.</text>
</comment>
<dbReference type="SMART" id="SM00896">
    <property type="entry name" value="FDX-ACB"/>
    <property type="match status" value="1"/>
</dbReference>
<dbReference type="Pfam" id="PF03484">
    <property type="entry name" value="B5"/>
    <property type="match status" value="1"/>
</dbReference>
<evidence type="ECO:0000256" key="9">
    <source>
        <dbReference type="ARBA" id="ARBA00022840"/>
    </source>
</evidence>
<dbReference type="Proteomes" id="UP000054078">
    <property type="component" value="Unassembled WGS sequence"/>
</dbReference>
<dbReference type="SUPFAM" id="SSF50249">
    <property type="entry name" value="Nucleic acid-binding proteins"/>
    <property type="match status" value="1"/>
</dbReference>
<dbReference type="SUPFAM" id="SSF55681">
    <property type="entry name" value="Class II aaRS and biotin synthetases"/>
    <property type="match status" value="1"/>
</dbReference>
<protein>
    <recommendedName>
        <fullName evidence="15">Phenylalanine--tRNA ligase beta subunit</fullName>
        <ecNumber evidence="15">6.1.1.20</ecNumber>
    </recommendedName>
    <alternativeName>
        <fullName evidence="15">Phenylalanyl-tRNA synthetase beta subunit</fullName>
        <shortName evidence="15">PheRS</shortName>
    </alternativeName>
</protein>
<dbReference type="CDD" id="cd02796">
    <property type="entry name" value="tRNA_bind_bactPheRS"/>
    <property type="match status" value="1"/>
</dbReference>
<evidence type="ECO:0000259" key="19">
    <source>
        <dbReference type="PROSITE" id="PS51483"/>
    </source>
</evidence>
<dbReference type="SMART" id="SM00874">
    <property type="entry name" value="B5"/>
    <property type="match status" value="1"/>
</dbReference>
<dbReference type="SUPFAM" id="SSF46955">
    <property type="entry name" value="Putative DNA-binding domain"/>
    <property type="match status" value="1"/>
</dbReference>
<dbReference type="InterPro" id="IPR045060">
    <property type="entry name" value="Phe-tRNA-ligase_IIc_bsu"/>
</dbReference>
<dbReference type="Pfam" id="PF03147">
    <property type="entry name" value="FDX-ACB"/>
    <property type="match status" value="1"/>
</dbReference>
<dbReference type="Pfam" id="PF03483">
    <property type="entry name" value="B3_4"/>
    <property type="match status" value="1"/>
</dbReference>
<dbReference type="GO" id="GO:0005524">
    <property type="term" value="F:ATP binding"/>
    <property type="evidence" value="ECO:0007669"/>
    <property type="project" value="UniProtKB-UniRule"/>
</dbReference>
<dbReference type="InterPro" id="IPR004532">
    <property type="entry name" value="Phe-tRNA-ligase_IIc_bsu_bact"/>
</dbReference>
<dbReference type="SUPFAM" id="SSF54991">
    <property type="entry name" value="Anticodon-binding domain of PheRS"/>
    <property type="match status" value="1"/>
</dbReference>
<keyword evidence="12 15" id="KW-0648">Protein biosynthesis</keyword>
<accession>A0A100YX22</accession>
<feature type="binding site" evidence="15">
    <location>
        <position position="471"/>
    </location>
    <ligand>
        <name>Mg(2+)</name>
        <dbReference type="ChEBI" id="CHEBI:18420"/>
        <note>shared with alpha subunit</note>
    </ligand>
</feature>
<keyword evidence="7 15" id="KW-0479">Metal-binding</keyword>
<dbReference type="EC" id="6.1.1.20" evidence="15"/>
<dbReference type="Gene3D" id="3.30.70.380">
    <property type="entry name" value="Ferrodoxin-fold anticodon-binding domain"/>
    <property type="match status" value="1"/>
</dbReference>
<evidence type="ECO:0000256" key="15">
    <source>
        <dbReference type="HAMAP-Rule" id="MF_00283"/>
    </source>
</evidence>
<dbReference type="PROSITE" id="PS51447">
    <property type="entry name" value="FDX_ACB"/>
    <property type="match status" value="1"/>
</dbReference>
<dbReference type="InterPro" id="IPR045864">
    <property type="entry name" value="aa-tRNA-synth_II/BPL/LPL"/>
</dbReference>
<dbReference type="InterPro" id="IPR009061">
    <property type="entry name" value="DNA-bd_dom_put_sf"/>
</dbReference>
<evidence type="ECO:0000256" key="8">
    <source>
        <dbReference type="ARBA" id="ARBA00022741"/>
    </source>
</evidence>
<dbReference type="GO" id="GO:0000287">
    <property type="term" value="F:magnesium ion binding"/>
    <property type="evidence" value="ECO:0007669"/>
    <property type="project" value="UniProtKB-UniRule"/>
</dbReference>
<keyword evidence="8 15" id="KW-0547">Nucleotide-binding</keyword>
<organism evidence="20 21">
    <name type="scientific">Tractidigestivibacter scatoligenes</name>
    <name type="common">Olsenella scatoligenes</name>
    <dbReference type="NCBI Taxonomy" id="1299998"/>
    <lineage>
        <taxon>Bacteria</taxon>
        <taxon>Bacillati</taxon>
        <taxon>Actinomycetota</taxon>
        <taxon>Coriobacteriia</taxon>
        <taxon>Coriobacteriales</taxon>
        <taxon>Atopobiaceae</taxon>
        <taxon>Tractidigestivibacter</taxon>
    </lineage>
</organism>
<dbReference type="GO" id="GO:0004826">
    <property type="term" value="F:phenylalanine-tRNA ligase activity"/>
    <property type="evidence" value="ECO:0007669"/>
    <property type="project" value="UniProtKB-UniRule"/>
</dbReference>
<dbReference type="RefSeq" id="WP_059053383.1">
    <property type="nucleotide sequence ID" value="NZ_LOJF01000001.1"/>
</dbReference>
<evidence type="ECO:0000256" key="2">
    <source>
        <dbReference type="ARBA" id="ARBA00008653"/>
    </source>
</evidence>
<dbReference type="InterPro" id="IPR033714">
    <property type="entry name" value="tRNA_bind_bactPheRS"/>
</dbReference>
<dbReference type="GO" id="GO:0009328">
    <property type="term" value="C:phenylalanine-tRNA ligase complex"/>
    <property type="evidence" value="ECO:0007669"/>
    <property type="project" value="TreeGrafter"/>
</dbReference>
<name>A0A100YX22_TRASO</name>
<dbReference type="Gene3D" id="3.30.56.10">
    <property type="match status" value="2"/>
</dbReference>
<dbReference type="AlphaFoldDB" id="A0A100YX22"/>
<comment type="subunit">
    <text evidence="3 15">Tetramer of two alpha and two beta subunits.</text>
</comment>
<evidence type="ECO:0000256" key="7">
    <source>
        <dbReference type="ARBA" id="ARBA00022723"/>
    </source>
</evidence>
<dbReference type="Pfam" id="PF01588">
    <property type="entry name" value="tRNA_bind"/>
    <property type="match status" value="1"/>
</dbReference>
<evidence type="ECO:0000259" key="18">
    <source>
        <dbReference type="PROSITE" id="PS51447"/>
    </source>
</evidence>
<dbReference type="PROSITE" id="PS51483">
    <property type="entry name" value="B5"/>
    <property type="match status" value="1"/>
</dbReference>
<dbReference type="SMART" id="SM00873">
    <property type="entry name" value="B3_4"/>
    <property type="match status" value="1"/>
</dbReference>
<dbReference type="EMBL" id="LOJF01000001">
    <property type="protein sequence ID" value="KUH59268.1"/>
    <property type="molecule type" value="Genomic_DNA"/>
</dbReference>
<dbReference type="STRING" id="1299998.AUL39_02765"/>
<evidence type="ECO:0000256" key="11">
    <source>
        <dbReference type="ARBA" id="ARBA00022884"/>
    </source>
</evidence>
<evidence type="ECO:0000256" key="16">
    <source>
        <dbReference type="PROSITE-ProRule" id="PRU00209"/>
    </source>
</evidence>
<dbReference type="InterPro" id="IPR036690">
    <property type="entry name" value="Fdx_antiC-bd_sf"/>
</dbReference>
<dbReference type="SUPFAM" id="SSF56037">
    <property type="entry name" value="PheT/TilS domain"/>
    <property type="match status" value="1"/>
</dbReference>
<evidence type="ECO:0000313" key="20">
    <source>
        <dbReference type="EMBL" id="KUH59268.1"/>
    </source>
</evidence>
<evidence type="ECO:0000256" key="10">
    <source>
        <dbReference type="ARBA" id="ARBA00022842"/>
    </source>
</evidence>
<keyword evidence="5 16" id="KW-0820">tRNA-binding</keyword>
<comment type="subcellular location">
    <subcellularLocation>
        <location evidence="1 15">Cytoplasm</location>
    </subcellularLocation>
</comment>
<dbReference type="InterPro" id="IPR041616">
    <property type="entry name" value="PheRS_beta_core"/>
</dbReference>
<dbReference type="GO" id="GO:0000049">
    <property type="term" value="F:tRNA binding"/>
    <property type="evidence" value="ECO:0007669"/>
    <property type="project" value="UniProtKB-UniRule"/>
</dbReference>
<feature type="domain" description="TRNA-binding" evidence="17">
    <location>
        <begin position="39"/>
        <end position="156"/>
    </location>
</feature>
<keyword evidence="9 15" id="KW-0067">ATP-binding</keyword>
<dbReference type="InterPro" id="IPR005147">
    <property type="entry name" value="tRNA_synthase_B5-dom"/>
</dbReference>
<dbReference type="HAMAP" id="MF_00283">
    <property type="entry name" value="Phe_tRNA_synth_beta1"/>
    <property type="match status" value="1"/>
</dbReference>
<keyword evidence="10 15" id="KW-0460">Magnesium</keyword>